<feature type="transmembrane region" description="Helical" evidence="2">
    <location>
        <begin position="316"/>
        <end position="339"/>
    </location>
</feature>
<accession>A0A1H5FI11</accession>
<dbReference type="AlphaFoldDB" id="A0A1H5FI11"/>
<evidence type="ECO:0000313" key="4">
    <source>
        <dbReference type="Proteomes" id="UP000182725"/>
    </source>
</evidence>
<feature type="transmembrane region" description="Helical" evidence="2">
    <location>
        <begin position="267"/>
        <end position="296"/>
    </location>
</feature>
<name>A0A1H5FI11_9MICC</name>
<keyword evidence="2" id="KW-1133">Transmembrane helix</keyword>
<feature type="transmembrane region" description="Helical" evidence="2">
    <location>
        <begin position="78"/>
        <end position="97"/>
    </location>
</feature>
<feature type="transmembrane region" description="Helical" evidence="2">
    <location>
        <begin position="463"/>
        <end position="490"/>
    </location>
</feature>
<evidence type="ECO:0000313" key="3">
    <source>
        <dbReference type="EMBL" id="SEE03042.1"/>
    </source>
</evidence>
<keyword evidence="2" id="KW-0472">Membrane</keyword>
<feature type="transmembrane region" description="Helical" evidence="2">
    <location>
        <begin position="238"/>
        <end position="255"/>
    </location>
</feature>
<feature type="region of interest" description="Disordered" evidence="1">
    <location>
        <begin position="1"/>
        <end position="40"/>
    </location>
</feature>
<organism evidence="3 4">
    <name type="scientific">Arthrobacter alpinus</name>
    <dbReference type="NCBI Taxonomy" id="656366"/>
    <lineage>
        <taxon>Bacteria</taxon>
        <taxon>Bacillati</taxon>
        <taxon>Actinomycetota</taxon>
        <taxon>Actinomycetes</taxon>
        <taxon>Micrococcales</taxon>
        <taxon>Micrococcaceae</taxon>
        <taxon>Arthrobacter</taxon>
    </lineage>
</organism>
<dbReference type="EMBL" id="FNTV01000001">
    <property type="protein sequence ID" value="SEE03042.1"/>
    <property type="molecule type" value="Genomic_DNA"/>
</dbReference>
<evidence type="ECO:0008006" key="5">
    <source>
        <dbReference type="Google" id="ProtNLM"/>
    </source>
</evidence>
<feature type="compositionally biased region" description="Polar residues" evidence="1">
    <location>
        <begin position="17"/>
        <end position="33"/>
    </location>
</feature>
<protein>
    <recommendedName>
        <fullName evidence="5">Glycosyltransferase RgtA/B/C/D-like domain-containing protein</fullName>
    </recommendedName>
</protein>
<gene>
    <name evidence="3" type="ORF">SAMN04489740_0514</name>
</gene>
<keyword evidence="2" id="KW-0812">Transmembrane</keyword>
<feature type="compositionally biased region" description="Low complexity" evidence="1">
    <location>
        <begin position="1"/>
        <end position="13"/>
    </location>
</feature>
<dbReference type="Proteomes" id="UP000182725">
    <property type="component" value="Unassembled WGS sequence"/>
</dbReference>
<feature type="transmembrane region" description="Helical" evidence="2">
    <location>
        <begin position="528"/>
        <end position="555"/>
    </location>
</feature>
<proteinExistence type="predicted"/>
<reference evidence="3 4" key="1">
    <citation type="submission" date="2016-10" db="EMBL/GenBank/DDBJ databases">
        <authorList>
            <person name="de Groot N.N."/>
        </authorList>
    </citation>
    <scope>NUCLEOTIDE SEQUENCE [LARGE SCALE GENOMIC DNA]</scope>
    <source>
        <strain evidence="3 4">DSM 22274</strain>
    </source>
</reference>
<feature type="transmembrane region" description="Helical" evidence="2">
    <location>
        <begin position="184"/>
        <end position="205"/>
    </location>
</feature>
<evidence type="ECO:0000256" key="1">
    <source>
        <dbReference type="SAM" id="MobiDB-lite"/>
    </source>
</evidence>
<feature type="transmembrane region" description="Helical" evidence="2">
    <location>
        <begin position="496"/>
        <end position="516"/>
    </location>
</feature>
<sequence>MIETSAAGSSASAENDGPSSTIGDGPETGNQPAANPGNASVAVAEKPTRQRYASLAFRWFGTTFSPGSPVRRIQHHGLAAAVAGIMAATVVLVRLLLPSTVGVADRGDGFMMMCRLGLSNVRPWSYQEFTQFIFPQWVPHSWVGEACPANSDSLYWFSSPHLLAWLGQLLTPVLGWGDGLDTRAIAVVSAAVFGLLLAGFVVACPGRLPFRLLAAAGMTAVVSDSSFAVFFVSPYPQAALFLGLFGLFVSLLFLWRRDTVTIPGLVGVAVAALCVFTADPQTVAILPALALALWWRPSRTRVGASTTLEATGKYRFIRRIAATMVIVVLTAGAALALGATAHKDREAQLYNAVFAEVLAYSPNPEGDLAWFGVGADFARYAGTSYGTADSGVNNPNFEQFTTEVANLKLAGFYLTHPERLVSLSERGVLALVRPQMNYLGHHTQESGQAEYSQDTRVSVVSKILWGLGSAPIAAFGLQLLVLVLGVAVALRRNVGLVAVALGRTSTIMVVAAWLLFWNVMFSQGEVDIYFRMLGPTFLTALCLPLLPMLVSILVAGRRP</sequence>
<evidence type="ECO:0000256" key="2">
    <source>
        <dbReference type="SAM" id="Phobius"/>
    </source>
</evidence>